<dbReference type="CDD" id="cd07067">
    <property type="entry name" value="HP_PGM_like"/>
    <property type="match status" value="1"/>
</dbReference>
<dbReference type="InterPro" id="IPR050275">
    <property type="entry name" value="PGM_Phosphatase"/>
</dbReference>
<dbReference type="SUPFAM" id="SSF53254">
    <property type="entry name" value="Phosphoglycerate mutase-like"/>
    <property type="match status" value="1"/>
</dbReference>
<proteinExistence type="predicted"/>
<dbReference type="Proteomes" id="UP000016368">
    <property type="component" value="Unassembled WGS sequence"/>
</dbReference>
<dbReference type="STRING" id="887062.HGR_16695"/>
<keyword evidence="2" id="KW-1185">Reference proteome</keyword>
<dbReference type="eggNOG" id="COG0406">
    <property type="taxonomic scope" value="Bacteria"/>
</dbReference>
<organism evidence="1 2">
    <name type="scientific">Hylemonella gracilis ATCC 19624</name>
    <dbReference type="NCBI Taxonomy" id="887062"/>
    <lineage>
        <taxon>Bacteria</taxon>
        <taxon>Pseudomonadati</taxon>
        <taxon>Pseudomonadota</taxon>
        <taxon>Betaproteobacteria</taxon>
        <taxon>Burkholderiales</taxon>
        <taxon>Comamonadaceae</taxon>
        <taxon>Hylemonella</taxon>
    </lineage>
</organism>
<dbReference type="EMBL" id="AEGR01000109">
    <property type="protein sequence ID" value="EGI75419.1"/>
    <property type="molecule type" value="Genomic_DNA"/>
</dbReference>
<dbReference type="InterPro" id="IPR013078">
    <property type="entry name" value="His_Pase_superF_clade-1"/>
</dbReference>
<name>F3KXZ4_9BURK</name>
<gene>
    <name evidence="1" type="ORF">HGR_16695</name>
</gene>
<dbReference type="Gene3D" id="3.40.50.1240">
    <property type="entry name" value="Phosphoglycerate mutase-like"/>
    <property type="match status" value="1"/>
</dbReference>
<dbReference type="GO" id="GO:0016791">
    <property type="term" value="F:phosphatase activity"/>
    <property type="evidence" value="ECO:0007669"/>
    <property type="project" value="TreeGrafter"/>
</dbReference>
<protein>
    <submittedName>
        <fullName evidence="1">Phosphoglycerate mutase</fullName>
    </submittedName>
</protein>
<dbReference type="AlphaFoldDB" id="F3KXZ4"/>
<dbReference type="PANTHER" id="PTHR48100">
    <property type="entry name" value="BROAD-SPECIFICITY PHOSPHATASE YOR283W-RELATED"/>
    <property type="match status" value="1"/>
</dbReference>
<evidence type="ECO:0000313" key="2">
    <source>
        <dbReference type="Proteomes" id="UP000016368"/>
    </source>
</evidence>
<reference evidence="1 2" key="1">
    <citation type="journal article" date="2011" name="EMBO J.">
        <title>Structural diversity of bacterial flagellar motors.</title>
        <authorList>
            <person name="Chen S."/>
            <person name="Beeby M."/>
            <person name="Murphy G.E."/>
            <person name="Leadbetter J.R."/>
            <person name="Hendrixson D.R."/>
            <person name="Briegel A."/>
            <person name="Li Z."/>
            <person name="Shi J."/>
            <person name="Tocheva E.I."/>
            <person name="Muller A."/>
            <person name="Dobro M.J."/>
            <person name="Jensen G.J."/>
        </authorList>
    </citation>
    <scope>NUCLEOTIDE SEQUENCE [LARGE SCALE GENOMIC DNA]</scope>
    <source>
        <strain evidence="1 2">ATCC 19624</strain>
    </source>
</reference>
<dbReference type="SMART" id="SM00855">
    <property type="entry name" value="PGAM"/>
    <property type="match status" value="1"/>
</dbReference>
<dbReference type="InterPro" id="IPR029033">
    <property type="entry name" value="His_PPase_superfam"/>
</dbReference>
<accession>F3KXZ4</accession>
<dbReference type="Pfam" id="PF00300">
    <property type="entry name" value="His_Phos_1"/>
    <property type="match status" value="2"/>
</dbReference>
<sequence>MAARAGILARMPTLYLVRHAQASFGAADYDRLSELGERQSERLGQYWRARERGDQPRFETVLTGTLRRHAQTWAGIARGFGLTLTREDARQTPLRLPGLDEYDSGALIEALGAVPPQPGVADTADTRRAHFRLLRSALQQWAEGAIAPRGMPSHAEFSAGVRATLDHVRSHCTGDVLMISSGGPISNAVAQILGAPAQTGIELNLRLRNSAITEFDYTPRRFSLVSFNAVPHLDEPGLGDWVTYA</sequence>
<comment type="caution">
    <text evidence="1">The sequence shown here is derived from an EMBL/GenBank/DDBJ whole genome shotgun (WGS) entry which is preliminary data.</text>
</comment>
<evidence type="ECO:0000313" key="1">
    <source>
        <dbReference type="EMBL" id="EGI75419.1"/>
    </source>
</evidence>